<feature type="repeat" description="ANK" evidence="1">
    <location>
        <begin position="7"/>
        <end position="39"/>
    </location>
</feature>
<feature type="repeat" description="ANK" evidence="1">
    <location>
        <begin position="268"/>
        <end position="300"/>
    </location>
</feature>
<dbReference type="InterPro" id="IPR036770">
    <property type="entry name" value="Ankyrin_rpt-contain_sf"/>
</dbReference>
<keyword evidence="3" id="KW-1185">Reference proteome</keyword>
<proteinExistence type="predicted"/>
<protein>
    <recommendedName>
        <fullName evidence="4">Ankyrin repeat and KH domain containing 1</fullName>
    </recommendedName>
</protein>
<dbReference type="EMBL" id="OA894518">
    <property type="protein sequence ID" value="CAD7285203.1"/>
    <property type="molecule type" value="Genomic_DNA"/>
</dbReference>
<organism evidence="2">
    <name type="scientific">Notodromas monacha</name>
    <dbReference type="NCBI Taxonomy" id="399045"/>
    <lineage>
        <taxon>Eukaryota</taxon>
        <taxon>Metazoa</taxon>
        <taxon>Ecdysozoa</taxon>
        <taxon>Arthropoda</taxon>
        <taxon>Crustacea</taxon>
        <taxon>Oligostraca</taxon>
        <taxon>Ostracoda</taxon>
        <taxon>Podocopa</taxon>
        <taxon>Podocopida</taxon>
        <taxon>Cypridocopina</taxon>
        <taxon>Cypridoidea</taxon>
        <taxon>Cyprididae</taxon>
        <taxon>Notodromas</taxon>
    </lineage>
</organism>
<dbReference type="PROSITE" id="PS50297">
    <property type="entry name" value="ANK_REP_REGION"/>
    <property type="match status" value="4"/>
</dbReference>
<dbReference type="PANTHER" id="PTHR46071">
    <property type="entry name" value="ANKYRIN REPEAT AND BTB/POZ DOMAIN-CONTAINING"/>
    <property type="match status" value="1"/>
</dbReference>
<dbReference type="EMBL" id="CAJPEX010012481">
    <property type="protein sequence ID" value="CAG0925355.1"/>
    <property type="molecule type" value="Genomic_DNA"/>
</dbReference>
<gene>
    <name evidence="2" type="ORF">NMOB1V02_LOCUS12805</name>
</gene>
<evidence type="ECO:0000313" key="2">
    <source>
        <dbReference type="EMBL" id="CAD7285203.1"/>
    </source>
</evidence>
<dbReference type="InterPro" id="IPR002110">
    <property type="entry name" value="Ankyrin_rpt"/>
</dbReference>
<accession>A0A7R9C0W1</accession>
<dbReference type="PROSITE" id="PS50088">
    <property type="entry name" value="ANK_REPEAT"/>
    <property type="match status" value="4"/>
</dbReference>
<evidence type="ECO:0008006" key="4">
    <source>
        <dbReference type="Google" id="ProtNLM"/>
    </source>
</evidence>
<feature type="repeat" description="ANK" evidence="1">
    <location>
        <begin position="86"/>
        <end position="118"/>
    </location>
</feature>
<evidence type="ECO:0000256" key="1">
    <source>
        <dbReference type="PROSITE-ProRule" id="PRU00023"/>
    </source>
</evidence>
<dbReference type="Proteomes" id="UP000678499">
    <property type="component" value="Unassembled WGS sequence"/>
</dbReference>
<sequence>VNTVNEFGFTPLILACLHGEENVVRHILESGASIDGETPPNSVHADTQHWTPLTYCALSGNSHLASVLLDKGARVEGGARVNEDRCTETPLQVAAAYGNGDMVTLLLSHGADPFLATTVKDSLCYSGSAQRGCYSAISVAAAHGQRGILHKLLSHPLSDSSATKKDMLSLEEILEEGVSQGVIKSPEKVLVFPTHVDNSSRSSTMSSGSAGAECTQVVKLTRRQVKVLQEAMYHSAESRHLGTFHERGLQTYSTGGPRDADVNTVNEFGFTPLILACLHGEENVVRHILESGASIDGETPPNSVHADTQHWTPLTYCALSGNSHLASVLLDKGARVEGGARVNEDRCTETPLQVAAAYGNGDMVTLLLSHGADPFLATTVKDSLCYSGSAQRGCYSLKSRYNAICAAS</sequence>
<evidence type="ECO:0000313" key="3">
    <source>
        <dbReference type="Proteomes" id="UP000678499"/>
    </source>
</evidence>
<feature type="repeat" description="ANK" evidence="1">
    <location>
        <begin position="347"/>
        <end position="379"/>
    </location>
</feature>
<reference evidence="2" key="1">
    <citation type="submission" date="2020-11" db="EMBL/GenBank/DDBJ databases">
        <authorList>
            <person name="Tran Van P."/>
        </authorList>
    </citation>
    <scope>NUCLEOTIDE SEQUENCE</scope>
</reference>
<keyword evidence="1" id="KW-0040">ANK repeat</keyword>
<dbReference type="SMART" id="SM00248">
    <property type="entry name" value="ANK"/>
    <property type="match status" value="7"/>
</dbReference>
<dbReference type="Pfam" id="PF00023">
    <property type="entry name" value="Ank"/>
    <property type="match status" value="2"/>
</dbReference>
<feature type="non-terminal residue" evidence="2">
    <location>
        <position position="1"/>
    </location>
</feature>
<dbReference type="AlphaFoldDB" id="A0A7R9C0W1"/>
<dbReference type="Pfam" id="PF12796">
    <property type="entry name" value="Ank_2"/>
    <property type="match status" value="2"/>
</dbReference>
<dbReference type="SUPFAM" id="SSF48403">
    <property type="entry name" value="Ankyrin repeat"/>
    <property type="match status" value="1"/>
</dbReference>
<dbReference type="Gene3D" id="1.25.40.20">
    <property type="entry name" value="Ankyrin repeat-containing domain"/>
    <property type="match status" value="2"/>
</dbReference>
<dbReference type="OrthoDB" id="194358at2759"/>
<feature type="non-terminal residue" evidence="2">
    <location>
        <position position="408"/>
    </location>
</feature>
<name>A0A7R9C0W1_9CRUS</name>
<dbReference type="InterPro" id="IPR052089">
    <property type="entry name" value="Ankyrin-BTB/POZ_domain"/>
</dbReference>
<dbReference type="PANTHER" id="PTHR46071:SF2">
    <property type="entry name" value="ANKYRIN REPEAT AND BTB_POZ DOMAIN-CONTAINING PROTEIN 2-LIKE PROTEIN"/>
    <property type="match status" value="1"/>
</dbReference>